<comment type="function">
    <text evidence="9">Involved in protein export. Participates in an early event of protein translocation.</text>
</comment>
<keyword evidence="8 9" id="KW-0472">Membrane</keyword>
<keyword evidence="4 9" id="KW-0812">Transmembrane</keyword>
<dbReference type="InterPro" id="IPR004692">
    <property type="entry name" value="SecG"/>
</dbReference>
<reference evidence="10" key="1">
    <citation type="journal article" date="2021" name="PeerJ">
        <title>Extensive microbial diversity within the chicken gut microbiome revealed by metagenomics and culture.</title>
        <authorList>
            <person name="Gilroy R."/>
            <person name="Ravi A."/>
            <person name="Getino M."/>
            <person name="Pursley I."/>
            <person name="Horton D.L."/>
            <person name="Alikhan N.F."/>
            <person name="Baker D."/>
            <person name="Gharbi K."/>
            <person name="Hall N."/>
            <person name="Watson M."/>
            <person name="Adriaenssens E.M."/>
            <person name="Foster-Nyarko E."/>
            <person name="Jarju S."/>
            <person name="Secka A."/>
            <person name="Antonio M."/>
            <person name="Oren A."/>
            <person name="Chaudhuri R.R."/>
            <person name="La Ragione R."/>
            <person name="Hildebrand F."/>
            <person name="Pallen M.J."/>
        </authorList>
    </citation>
    <scope>NUCLEOTIDE SEQUENCE</scope>
    <source>
        <strain evidence="10">B5_2728</strain>
    </source>
</reference>
<feature type="transmembrane region" description="Helical" evidence="9">
    <location>
        <begin position="62"/>
        <end position="82"/>
    </location>
</feature>
<name>A0A948T1H5_9FIRM</name>
<dbReference type="GO" id="GO:0005886">
    <property type="term" value="C:plasma membrane"/>
    <property type="evidence" value="ECO:0007669"/>
    <property type="project" value="UniProtKB-SubCell"/>
</dbReference>
<dbReference type="Proteomes" id="UP000713596">
    <property type="component" value="Unassembled WGS sequence"/>
</dbReference>
<organism evidence="10 11">
    <name type="scientific">Candidatus Allofournierella pullistercoris</name>
    <dbReference type="NCBI Taxonomy" id="2838597"/>
    <lineage>
        <taxon>Bacteria</taxon>
        <taxon>Bacillati</taxon>
        <taxon>Bacillota</taxon>
        <taxon>Clostridia</taxon>
        <taxon>Eubacteriales</taxon>
        <taxon>Oscillospiraceae</taxon>
        <taxon>Allofournierella</taxon>
    </lineage>
</organism>
<evidence type="ECO:0000256" key="4">
    <source>
        <dbReference type="ARBA" id="ARBA00022692"/>
    </source>
</evidence>
<evidence type="ECO:0000256" key="5">
    <source>
        <dbReference type="ARBA" id="ARBA00022927"/>
    </source>
</evidence>
<keyword evidence="9" id="KW-1003">Cell membrane</keyword>
<keyword evidence="6 9" id="KW-1133">Transmembrane helix</keyword>
<evidence type="ECO:0000256" key="7">
    <source>
        <dbReference type="ARBA" id="ARBA00023010"/>
    </source>
</evidence>
<keyword evidence="3 9" id="KW-0813">Transport</keyword>
<dbReference type="AlphaFoldDB" id="A0A948T1H5"/>
<comment type="similarity">
    <text evidence="2 9">Belongs to the SecG family.</text>
</comment>
<evidence type="ECO:0000256" key="8">
    <source>
        <dbReference type="ARBA" id="ARBA00023136"/>
    </source>
</evidence>
<proteinExistence type="inferred from homology"/>
<feature type="transmembrane region" description="Helical" evidence="9">
    <location>
        <begin position="6"/>
        <end position="25"/>
    </location>
</feature>
<dbReference type="Pfam" id="PF03840">
    <property type="entry name" value="SecG"/>
    <property type="match status" value="1"/>
</dbReference>
<protein>
    <recommendedName>
        <fullName evidence="9">Protein-export membrane protein SecG</fullName>
    </recommendedName>
</protein>
<dbReference type="GO" id="GO:0009306">
    <property type="term" value="P:protein secretion"/>
    <property type="evidence" value="ECO:0007669"/>
    <property type="project" value="UniProtKB-UniRule"/>
</dbReference>
<keyword evidence="7 9" id="KW-0811">Translocation</keyword>
<dbReference type="GO" id="GO:0015450">
    <property type="term" value="F:protein-transporting ATPase activity"/>
    <property type="evidence" value="ECO:0007669"/>
    <property type="project" value="UniProtKB-UniRule"/>
</dbReference>
<evidence type="ECO:0000313" key="11">
    <source>
        <dbReference type="Proteomes" id="UP000713596"/>
    </source>
</evidence>
<evidence type="ECO:0000313" key="10">
    <source>
        <dbReference type="EMBL" id="MBU3805827.1"/>
    </source>
</evidence>
<keyword evidence="5 9" id="KW-0653">Protein transport</keyword>
<dbReference type="NCBIfam" id="TIGR00810">
    <property type="entry name" value="secG"/>
    <property type="match status" value="1"/>
</dbReference>
<reference evidence="10" key="2">
    <citation type="submission" date="2021-04" db="EMBL/GenBank/DDBJ databases">
        <authorList>
            <person name="Gilroy R."/>
        </authorList>
    </citation>
    <scope>NUCLEOTIDE SEQUENCE</scope>
    <source>
        <strain evidence="10">B5_2728</strain>
    </source>
</reference>
<sequence>MSIIEIISGVVLILAAIAIILLTLAQESKGRGLSGAIMGEGGMMEAGRTRGRDVKLAQATRVVSIVFFLVVIAVSILSVIGMN</sequence>
<comment type="subcellular location">
    <subcellularLocation>
        <location evidence="9">Cell membrane</location>
        <topology evidence="9">Multi-pass membrane protein</topology>
    </subcellularLocation>
    <subcellularLocation>
        <location evidence="1">Membrane</location>
        <topology evidence="1">Multi-pass membrane protein</topology>
    </subcellularLocation>
</comment>
<comment type="caution">
    <text evidence="10">The sequence shown here is derived from an EMBL/GenBank/DDBJ whole genome shotgun (WGS) entry which is preliminary data.</text>
</comment>
<evidence type="ECO:0000256" key="6">
    <source>
        <dbReference type="ARBA" id="ARBA00022989"/>
    </source>
</evidence>
<evidence type="ECO:0000256" key="9">
    <source>
        <dbReference type="RuleBase" id="RU365087"/>
    </source>
</evidence>
<evidence type="ECO:0000256" key="2">
    <source>
        <dbReference type="ARBA" id="ARBA00008445"/>
    </source>
</evidence>
<dbReference type="EMBL" id="JAHLFP010000020">
    <property type="protein sequence ID" value="MBU3805827.1"/>
    <property type="molecule type" value="Genomic_DNA"/>
</dbReference>
<gene>
    <name evidence="10" type="primary">secG</name>
    <name evidence="10" type="ORF">H9882_02915</name>
</gene>
<accession>A0A948T1H5</accession>
<evidence type="ECO:0000256" key="3">
    <source>
        <dbReference type="ARBA" id="ARBA00022448"/>
    </source>
</evidence>
<evidence type="ECO:0000256" key="1">
    <source>
        <dbReference type="ARBA" id="ARBA00004141"/>
    </source>
</evidence>